<dbReference type="HOGENOM" id="CLU_492324_0_0_10"/>
<reference evidence="2 3" key="2">
    <citation type="journal article" date="2011" name="Stand. Genomic Sci.">
        <title>Complete genome sequence of Leadbetterella byssophila type strain (4M15).</title>
        <authorList>
            <person name="Abt B."/>
            <person name="Teshima H."/>
            <person name="Lucas S."/>
            <person name="Lapidus A."/>
            <person name="Del Rio T.G."/>
            <person name="Nolan M."/>
            <person name="Tice H."/>
            <person name="Cheng J.F."/>
            <person name="Pitluck S."/>
            <person name="Liolios K."/>
            <person name="Pagani I."/>
            <person name="Ivanova N."/>
            <person name="Mavromatis K."/>
            <person name="Pati A."/>
            <person name="Tapia R."/>
            <person name="Han C."/>
            <person name="Goodwin L."/>
            <person name="Chen A."/>
            <person name="Palaniappan K."/>
            <person name="Land M."/>
            <person name="Hauser L."/>
            <person name="Chang Y.J."/>
            <person name="Jeffries C.D."/>
            <person name="Rohde M."/>
            <person name="Goker M."/>
            <person name="Tindall B.J."/>
            <person name="Detter J.C."/>
            <person name="Woyke T."/>
            <person name="Bristow J."/>
            <person name="Eisen J.A."/>
            <person name="Markowitz V."/>
            <person name="Hugenholtz P."/>
            <person name="Klenk H.P."/>
            <person name="Kyrpides N.C."/>
        </authorList>
    </citation>
    <scope>NUCLEOTIDE SEQUENCE [LARGE SCALE GENOMIC DNA]</scope>
    <source>
        <strain evidence="3">DSM 17132 / JCM 16389 / KACC 11308 / NBRC 106382 / 4M15</strain>
    </source>
</reference>
<sequence>MKRSIYLLLFILQSCATAKLSRYHRDLPQIQKFHSNQTDKAYIQKSEYGIWELYAEGNPLERGLHQGAITDSIYRYQEEVFFQKVQELVPSKTRQWILRKFLSWYNRKLPKHIIDEYKEEIYGIAQYSSAEYNYIAPPFPRAMYLHAAHDIGHALQDLALVGCTSFASRNEEGELLLGRNFDFYAGDEFAKNKILSFIKPEKGYAYASYAWPGMVGVVSGMNEEGLTITLNAGKSNIPLKAKTPVSLLAKEILQYASNHQEALEIARKRKLFVSESLMIGSLKDNDVILLEISPKRMSIYRVEQSQTLLCTNHFQSKTFLKDRRNKRQIEESHSLHRYERLQELITPSMTVEKAAHILRDRGDKLGNGNDKAINHLLAHHAVIFEPGKKRIWVSTPPYNLGTFLAYDLEEVFSKKEVVVKTRISADPFLFSEAYAEYEEYRKTSKIIENAIRTSVLLEKTFFDAYIALNPELWHVYYLVGQYYEARNDKVTARHYYTTALEKELPSLKIEKEIKKRL</sequence>
<dbReference type="Proteomes" id="UP000007435">
    <property type="component" value="Chromosome"/>
</dbReference>
<evidence type="ECO:0000313" key="3">
    <source>
        <dbReference type="Proteomes" id="UP000007435"/>
    </source>
</evidence>
<dbReference type="KEGG" id="lby:Lbys_1481"/>
<dbReference type="OrthoDB" id="5480874at2"/>
<reference key="1">
    <citation type="submission" date="2010-11" db="EMBL/GenBank/DDBJ databases">
        <title>The complete genome of Leadbetterella byssophila DSM 17132.</title>
        <authorList>
            <consortium name="US DOE Joint Genome Institute (JGI-PGF)"/>
            <person name="Lucas S."/>
            <person name="Copeland A."/>
            <person name="Lapidus A."/>
            <person name="Glavina del Rio T."/>
            <person name="Dalin E."/>
            <person name="Tice H."/>
            <person name="Bruce D."/>
            <person name="Goodwin L."/>
            <person name="Pitluck S."/>
            <person name="Kyrpides N."/>
            <person name="Mavromatis K."/>
            <person name="Ivanova N."/>
            <person name="Teshima H."/>
            <person name="Brettin T."/>
            <person name="Detter J.C."/>
            <person name="Han C."/>
            <person name="Tapia R."/>
            <person name="Land M."/>
            <person name="Hauser L."/>
            <person name="Markowitz V."/>
            <person name="Cheng J.-F."/>
            <person name="Hugenholtz P."/>
            <person name="Woyke T."/>
            <person name="Wu D."/>
            <person name="Tindall B."/>
            <person name="Pomrenke H.G."/>
            <person name="Brambilla E."/>
            <person name="Klenk H.-P."/>
            <person name="Eisen J.A."/>
        </authorList>
    </citation>
    <scope>NUCLEOTIDE SEQUENCE [LARGE SCALE GENOMIC DNA]</scope>
    <source>
        <strain>DSM 17132</strain>
    </source>
</reference>
<gene>
    <name evidence="2" type="ordered locus">Lbys_1481</name>
</gene>
<dbReference type="PANTHER" id="PTHR35190:SF2">
    <property type="entry name" value="PROTEIN DCD1B"/>
    <property type="match status" value="1"/>
</dbReference>
<feature type="domain" description="Peptidase C45 hydrolase" evidence="1">
    <location>
        <begin position="170"/>
        <end position="394"/>
    </location>
</feature>
<evidence type="ECO:0000313" key="2">
    <source>
        <dbReference type="EMBL" id="ADQ17195.1"/>
    </source>
</evidence>
<protein>
    <submittedName>
        <fullName evidence="2">Peptidase C45 acyl-coenzyme A:6-aminopenicillanic acid acyl-transferase</fullName>
    </submittedName>
</protein>
<dbReference type="InterPro" id="IPR047803">
    <property type="entry name" value="DCD1A/B-like"/>
</dbReference>
<keyword evidence="3" id="KW-1185">Reference proteome</keyword>
<dbReference type="InterPro" id="IPR005079">
    <property type="entry name" value="Peptidase_C45_hydrolase"/>
</dbReference>
<name>E4RWY9_LEAB4</name>
<dbReference type="RefSeq" id="WP_013408244.1">
    <property type="nucleotide sequence ID" value="NC_014655.1"/>
</dbReference>
<dbReference type="PANTHER" id="PTHR35190">
    <property type="entry name" value="PROTEIN DCD1B"/>
    <property type="match status" value="1"/>
</dbReference>
<organism evidence="2 3">
    <name type="scientific">Leadbetterella byssophila (strain DSM 17132 / JCM 16389 / KACC 11308 / NBRC 106382 / 4M15)</name>
    <dbReference type="NCBI Taxonomy" id="649349"/>
    <lineage>
        <taxon>Bacteria</taxon>
        <taxon>Pseudomonadati</taxon>
        <taxon>Bacteroidota</taxon>
        <taxon>Cytophagia</taxon>
        <taxon>Cytophagales</taxon>
        <taxon>Leadbetterellaceae</taxon>
        <taxon>Leadbetterella</taxon>
    </lineage>
</organism>
<accession>E4RWY9</accession>
<dbReference type="eggNOG" id="COG3049">
    <property type="taxonomic scope" value="Bacteria"/>
</dbReference>
<dbReference type="NCBIfam" id="NF040521">
    <property type="entry name" value="C45_proenzyme"/>
    <property type="match status" value="1"/>
</dbReference>
<dbReference type="Pfam" id="PF03417">
    <property type="entry name" value="AAT"/>
    <property type="match status" value="1"/>
</dbReference>
<dbReference type="Gene3D" id="3.60.60.10">
    <property type="entry name" value="Penicillin V Acylase, Chain A"/>
    <property type="match status" value="1"/>
</dbReference>
<dbReference type="EMBL" id="CP002305">
    <property type="protein sequence ID" value="ADQ17195.1"/>
    <property type="molecule type" value="Genomic_DNA"/>
</dbReference>
<dbReference type="STRING" id="649349.Lbys_1481"/>
<dbReference type="PROSITE" id="PS51257">
    <property type="entry name" value="PROKAR_LIPOPROTEIN"/>
    <property type="match status" value="1"/>
</dbReference>
<evidence type="ECO:0000259" key="1">
    <source>
        <dbReference type="Pfam" id="PF03417"/>
    </source>
</evidence>
<dbReference type="AlphaFoldDB" id="E4RWY9"/>
<dbReference type="InterPro" id="IPR047794">
    <property type="entry name" value="C45_proenzyme-like"/>
</dbReference>
<proteinExistence type="predicted"/>